<evidence type="ECO:0000313" key="4">
    <source>
        <dbReference type="Proteomes" id="UP000266673"/>
    </source>
</evidence>
<dbReference type="InterPro" id="IPR032675">
    <property type="entry name" value="LRR_dom_sf"/>
</dbReference>
<dbReference type="AlphaFoldDB" id="A0A397UJP2"/>
<feature type="signal peptide" evidence="2">
    <location>
        <begin position="1"/>
        <end position="28"/>
    </location>
</feature>
<name>A0A397UJP2_9GLOM</name>
<evidence type="ECO:0008006" key="5">
    <source>
        <dbReference type="Google" id="ProtNLM"/>
    </source>
</evidence>
<dbReference type="OrthoDB" id="120976at2759"/>
<dbReference type="PANTHER" id="PTHR24111:SF0">
    <property type="entry name" value="LEUCINE-RICH REPEAT-CONTAINING PROTEIN"/>
    <property type="match status" value="1"/>
</dbReference>
<dbReference type="InterPro" id="IPR052201">
    <property type="entry name" value="LRR-containing_regulator"/>
</dbReference>
<feature type="chain" id="PRO_5017218865" description="F-box domain-containing protein" evidence="2">
    <location>
        <begin position="29"/>
        <end position="224"/>
    </location>
</feature>
<keyword evidence="2" id="KW-0732">Signal</keyword>
<gene>
    <name evidence="3" type="ORF">C2G38_2206108</name>
</gene>
<dbReference type="Proteomes" id="UP000266673">
    <property type="component" value="Unassembled WGS sequence"/>
</dbReference>
<dbReference type="Pfam" id="PF13516">
    <property type="entry name" value="LRR_6"/>
    <property type="match status" value="1"/>
</dbReference>
<protein>
    <recommendedName>
        <fullName evidence="5">F-box domain-containing protein</fullName>
    </recommendedName>
</protein>
<evidence type="ECO:0000256" key="1">
    <source>
        <dbReference type="ARBA" id="ARBA00022737"/>
    </source>
</evidence>
<organism evidence="3 4">
    <name type="scientific">Gigaspora rosea</name>
    <dbReference type="NCBI Taxonomy" id="44941"/>
    <lineage>
        <taxon>Eukaryota</taxon>
        <taxon>Fungi</taxon>
        <taxon>Fungi incertae sedis</taxon>
        <taxon>Mucoromycota</taxon>
        <taxon>Glomeromycotina</taxon>
        <taxon>Glomeromycetes</taxon>
        <taxon>Diversisporales</taxon>
        <taxon>Gigasporaceae</taxon>
        <taxon>Gigaspora</taxon>
    </lineage>
</organism>
<sequence>MNAFMKYNYLKFHFRSLFLCLLVNRQWCRNVIPILWCEPLCYCDDKNLMRIYLLSLNTEEKASLVVPLNILLPNGRKLLFKYTSFATVISDYDLEEGIINWLCEGNESIDFDEFYDKIFRIRKHDSNTKTLLKTVHKTTTITSLDLFQIEFDFEEIRSLADVLCKNTSLTSLKLYNCELDSEETKILLKAFYENKTLSYLDLSYDNIGDEGIKAFSDVLYKISL</sequence>
<dbReference type="SUPFAM" id="SSF52047">
    <property type="entry name" value="RNI-like"/>
    <property type="match status" value="1"/>
</dbReference>
<accession>A0A397UJP2</accession>
<evidence type="ECO:0000313" key="3">
    <source>
        <dbReference type="EMBL" id="RIB10450.1"/>
    </source>
</evidence>
<reference evidence="3 4" key="1">
    <citation type="submission" date="2018-06" db="EMBL/GenBank/DDBJ databases">
        <title>Comparative genomics reveals the genomic features of Rhizophagus irregularis, R. cerebriforme, R. diaphanum and Gigaspora rosea, and their symbiotic lifestyle signature.</title>
        <authorList>
            <person name="Morin E."/>
            <person name="San Clemente H."/>
            <person name="Chen E.C.H."/>
            <person name="De La Providencia I."/>
            <person name="Hainaut M."/>
            <person name="Kuo A."/>
            <person name="Kohler A."/>
            <person name="Murat C."/>
            <person name="Tang N."/>
            <person name="Roy S."/>
            <person name="Loubradou J."/>
            <person name="Henrissat B."/>
            <person name="Grigoriev I.V."/>
            <person name="Corradi N."/>
            <person name="Roux C."/>
            <person name="Martin F.M."/>
        </authorList>
    </citation>
    <scope>NUCLEOTIDE SEQUENCE [LARGE SCALE GENOMIC DNA]</scope>
    <source>
        <strain evidence="3 4">DAOM 194757</strain>
    </source>
</reference>
<comment type="caution">
    <text evidence="3">The sequence shown here is derived from an EMBL/GenBank/DDBJ whole genome shotgun (WGS) entry which is preliminary data.</text>
</comment>
<dbReference type="PANTHER" id="PTHR24111">
    <property type="entry name" value="LEUCINE-RICH REPEAT-CONTAINING PROTEIN 34"/>
    <property type="match status" value="1"/>
</dbReference>
<keyword evidence="1" id="KW-0677">Repeat</keyword>
<dbReference type="Gene3D" id="3.80.10.10">
    <property type="entry name" value="Ribonuclease Inhibitor"/>
    <property type="match status" value="1"/>
</dbReference>
<dbReference type="InterPro" id="IPR001611">
    <property type="entry name" value="Leu-rich_rpt"/>
</dbReference>
<evidence type="ECO:0000256" key="2">
    <source>
        <dbReference type="SAM" id="SignalP"/>
    </source>
</evidence>
<keyword evidence="4" id="KW-1185">Reference proteome</keyword>
<dbReference type="EMBL" id="QKWP01001250">
    <property type="protein sequence ID" value="RIB10450.1"/>
    <property type="molecule type" value="Genomic_DNA"/>
</dbReference>
<proteinExistence type="predicted"/>